<proteinExistence type="predicted"/>
<dbReference type="SUPFAM" id="SSF55729">
    <property type="entry name" value="Acyl-CoA N-acyltransferases (Nat)"/>
    <property type="match status" value="1"/>
</dbReference>
<protein>
    <recommendedName>
        <fullName evidence="1">BioF2-like acetyltransferase domain-containing protein</fullName>
    </recommendedName>
</protein>
<organism evidence="2 3">
    <name type="scientific">Candidatus Colwellbacteria bacterium CG10_big_fil_rev_8_21_14_0_10_41_28</name>
    <dbReference type="NCBI Taxonomy" id="1974539"/>
    <lineage>
        <taxon>Bacteria</taxon>
        <taxon>Candidatus Colwelliibacteriota</taxon>
    </lineage>
</organism>
<dbReference type="AlphaFoldDB" id="A0A2H0VH10"/>
<comment type="caution">
    <text evidence="2">The sequence shown here is derived from an EMBL/GenBank/DDBJ whole genome shotgun (WGS) entry which is preliminary data.</text>
</comment>
<gene>
    <name evidence="2" type="ORF">COT88_01840</name>
</gene>
<evidence type="ECO:0000259" key="1">
    <source>
        <dbReference type="Pfam" id="PF13480"/>
    </source>
</evidence>
<sequence>MKISIVDNINQCEKLWNQFSTNTRVWDLWKTNFALYNPEDHVLHFIFLESENESGLLPLWYDKHYKKYYFFGGNYPENRNLWIPPKFFPDLWENLPEPTALIDITDESFQAITNSLPEYKDLFIEKDFSYSLDLTIFNGDINEYLKTFSRKHRKNLLYDIRKLLSLGYGVRWENNNDKSEKLIELNKERFLEESDFNDNEVLKDFNAFTKLFSEDGILKTSIVELSDEIIGVEMGFFHEDTYYLLNGGFNPTHKNIGKWMILEHIKKALELGAIKMDFLVGDSSGWKKLWNLSETPVYTLRKGDPSCD</sequence>
<dbReference type="InterPro" id="IPR016181">
    <property type="entry name" value="Acyl_CoA_acyltransferase"/>
</dbReference>
<evidence type="ECO:0000313" key="2">
    <source>
        <dbReference type="EMBL" id="PIR98397.1"/>
    </source>
</evidence>
<name>A0A2H0VH10_9BACT</name>
<reference evidence="3" key="1">
    <citation type="submission" date="2017-09" db="EMBL/GenBank/DDBJ databases">
        <title>Depth-based differentiation of microbial function through sediment-hosted aquifers and enrichment of novel symbionts in the deep terrestrial subsurface.</title>
        <authorList>
            <person name="Probst A.J."/>
            <person name="Ladd B."/>
            <person name="Jarett J.K."/>
            <person name="Geller-Mcgrath D.E."/>
            <person name="Sieber C.M.K."/>
            <person name="Emerson J.B."/>
            <person name="Anantharaman K."/>
            <person name="Thomas B.C."/>
            <person name="Malmstrom R."/>
            <person name="Stieglmeier M."/>
            <person name="Klingl A."/>
            <person name="Woyke T."/>
            <person name="Ryan C.M."/>
            <person name="Banfield J.F."/>
        </authorList>
    </citation>
    <scope>NUCLEOTIDE SEQUENCE [LARGE SCALE GENOMIC DNA]</scope>
</reference>
<dbReference type="Gene3D" id="3.40.630.30">
    <property type="match status" value="1"/>
</dbReference>
<feature type="domain" description="BioF2-like acetyltransferase" evidence="1">
    <location>
        <begin position="150"/>
        <end position="287"/>
    </location>
</feature>
<dbReference type="Proteomes" id="UP000230776">
    <property type="component" value="Unassembled WGS sequence"/>
</dbReference>
<accession>A0A2H0VH10</accession>
<dbReference type="EMBL" id="PFAG01000017">
    <property type="protein sequence ID" value="PIR98397.1"/>
    <property type="molecule type" value="Genomic_DNA"/>
</dbReference>
<dbReference type="Pfam" id="PF13480">
    <property type="entry name" value="Acetyltransf_6"/>
    <property type="match status" value="1"/>
</dbReference>
<dbReference type="InterPro" id="IPR038740">
    <property type="entry name" value="BioF2-like_GNAT_dom"/>
</dbReference>
<evidence type="ECO:0000313" key="3">
    <source>
        <dbReference type="Proteomes" id="UP000230776"/>
    </source>
</evidence>